<dbReference type="Proteomes" id="UP001596143">
    <property type="component" value="Unassembled WGS sequence"/>
</dbReference>
<dbReference type="RefSeq" id="WP_270896458.1">
    <property type="nucleotide sequence ID" value="NZ_JBHSPF010000036.1"/>
</dbReference>
<dbReference type="Gene3D" id="1.10.10.10">
    <property type="entry name" value="Winged helix-like DNA-binding domain superfamily/Winged helix DNA-binding domain"/>
    <property type="match status" value="1"/>
</dbReference>
<sequence>MACVDDKGQLTASARKLLETIENNALTPEEIAKEAALPLFKVRSSMRDMKSMGFVTEEENGAYQMNPEASKLLKK</sequence>
<keyword evidence="3" id="KW-1185">Reference proteome</keyword>
<comment type="caution">
    <text evidence="2">The sequence shown here is derived from an EMBL/GenBank/DDBJ whole genome shotgun (WGS) entry which is preliminary data.</text>
</comment>
<dbReference type="SUPFAM" id="SSF46785">
    <property type="entry name" value="Winged helix' DNA-binding domain"/>
    <property type="match status" value="1"/>
</dbReference>
<protein>
    <submittedName>
        <fullName evidence="2">Replication/maintenance protein RepL</fullName>
    </submittedName>
</protein>
<evidence type="ECO:0000313" key="3">
    <source>
        <dbReference type="Proteomes" id="UP001596143"/>
    </source>
</evidence>
<evidence type="ECO:0000259" key="1">
    <source>
        <dbReference type="Pfam" id="PF05732"/>
    </source>
</evidence>
<feature type="domain" description="Plasmid replication protein RepL" evidence="1">
    <location>
        <begin position="24"/>
        <end position="69"/>
    </location>
</feature>
<dbReference type="InterPro" id="IPR036388">
    <property type="entry name" value="WH-like_DNA-bd_sf"/>
</dbReference>
<proteinExistence type="predicted"/>
<reference evidence="3" key="1">
    <citation type="journal article" date="2019" name="Int. J. Syst. Evol. Microbiol.">
        <title>The Global Catalogue of Microorganisms (GCM) 10K type strain sequencing project: providing services to taxonomists for standard genome sequencing and annotation.</title>
        <authorList>
            <consortium name="The Broad Institute Genomics Platform"/>
            <consortium name="The Broad Institute Genome Sequencing Center for Infectious Disease"/>
            <person name="Wu L."/>
            <person name="Ma J."/>
        </authorList>
    </citation>
    <scope>NUCLEOTIDE SEQUENCE [LARGE SCALE GENOMIC DNA]</scope>
    <source>
        <strain evidence="3">CGMCC 1.15790</strain>
    </source>
</reference>
<organism evidence="2 3">
    <name type="scientific">Aliibacillus thermotolerans</name>
    <dbReference type="NCBI Taxonomy" id="1834418"/>
    <lineage>
        <taxon>Bacteria</taxon>
        <taxon>Bacillati</taxon>
        <taxon>Bacillota</taxon>
        <taxon>Bacilli</taxon>
        <taxon>Bacillales</taxon>
        <taxon>Bacillaceae</taxon>
        <taxon>Aliibacillus</taxon>
    </lineage>
</organism>
<dbReference type="EMBL" id="JBHSPF010000036">
    <property type="protein sequence ID" value="MFC5628860.1"/>
    <property type="molecule type" value="Genomic_DNA"/>
</dbReference>
<accession>A0ABW0U5X1</accession>
<dbReference type="Pfam" id="PF05732">
    <property type="entry name" value="RepL"/>
    <property type="match status" value="1"/>
</dbReference>
<dbReference type="InterPro" id="IPR036390">
    <property type="entry name" value="WH_DNA-bd_sf"/>
</dbReference>
<evidence type="ECO:0000313" key="2">
    <source>
        <dbReference type="EMBL" id="MFC5628860.1"/>
    </source>
</evidence>
<gene>
    <name evidence="2" type="ORF">ACFPTR_08225</name>
</gene>
<name>A0ABW0U5X1_9BACI</name>
<dbReference type="InterPro" id="IPR008813">
    <property type="entry name" value="Plasmid_replication_RepL"/>
</dbReference>